<accession>A0A1I2TP15</accession>
<keyword evidence="1" id="KW-0812">Transmembrane</keyword>
<name>A0A1I2TP15_9CORY</name>
<dbReference type="Pfam" id="PF12730">
    <property type="entry name" value="ABC2_membrane_4"/>
    <property type="match status" value="1"/>
</dbReference>
<protein>
    <submittedName>
        <fullName evidence="2">ABC-2 family transporter protein</fullName>
    </submittedName>
</protein>
<dbReference type="RefSeq" id="WP_092286004.1">
    <property type="nucleotide sequence ID" value="NZ_FOPJ01000008.1"/>
</dbReference>
<feature type="transmembrane region" description="Helical" evidence="1">
    <location>
        <begin position="51"/>
        <end position="73"/>
    </location>
</feature>
<dbReference type="Proteomes" id="UP000199065">
    <property type="component" value="Unassembled WGS sequence"/>
</dbReference>
<feature type="transmembrane region" description="Helical" evidence="1">
    <location>
        <begin position="217"/>
        <end position="235"/>
    </location>
</feature>
<keyword evidence="1" id="KW-1133">Transmembrane helix</keyword>
<organism evidence="2 3">
    <name type="scientific">Corynebacterium spheniscorum</name>
    <dbReference type="NCBI Taxonomy" id="185761"/>
    <lineage>
        <taxon>Bacteria</taxon>
        <taxon>Bacillati</taxon>
        <taxon>Actinomycetota</taxon>
        <taxon>Actinomycetes</taxon>
        <taxon>Mycobacteriales</taxon>
        <taxon>Corynebacteriaceae</taxon>
        <taxon>Corynebacterium</taxon>
    </lineage>
</organism>
<keyword evidence="1" id="KW-0472">Membrane</keyword>
<sequence>MNTTAISHELSKARATKVPFISLSAGIAIAVLATFSLWAGSGDSAYRTYPAVLLSSAFFSALIWPIIGAVIASRLADIEFSNRGWLFMVTSGSSVRTLLSAKGLVGARALALGVFTQSLTTALICTLVHVKQAIPGPWALYFCCMWATTTVFFLAALLLACAVESQLATLIFGISSAFICVFAFLLPTHFFRFIPFGYYALPLPFTQSEGSITATEVHYLPFFIFLLISAILWQVGSRQLKIWS</sequence>
<proteinExistence type="predicted"/>
<reference evidence="2 3" key="1">
    <citation type="submission" date="2016-10" db="EMBL/GenBank/DDBJ databases">
        <authorList>
            <person name="de Groot N.N."/>
        </authorList>
    </citation>
    <scope>NUCLEOTIDE SEQUENCE [LARGE SCALE GENOMIC DNA]</scope>
    <source>
        <strain>J11</strain>
        <strain evidence="3">PG 39</strain>
    </source>
</reference>
<feature type="transmembrane region" description="Helical" evidence="1">
    <location>
        <begin position="20"/>
        <end position="39"/>
    </location>
</feature>
<evidence type="ECO:0000313" key="2">
    <source>
        <dbReference type="EMBL" id="SFG64166.1"/>
    </source>
</evidence>
<evidence type="ECO:0000313" key="3">
    <source>
        <dbReference type="Proteomes" id="UP000199065"/>
    </source>
</evidence>
<dbReference type="STRING" id="185761.SAMN05660282_01505"/>
<evidence type="ECO:0000256" key="1">
    <source>
        <dbReference type="SAM" id="Phobius"/>
    </source>
</evidence>
<dbReference type="EMBL" id="FOPJ01000008">
    <property type="protein sequence ID" value="SFG64166.1"/>
    <property type="molecule type" value="Genomic_DNA"/>
</dbReference>
<dbReference type="OrthoDB" id="4407386at2"/>
<feature type="transmembrane region" description="Helical" evidence="1">
    <location>
        <begin position="109"/>
        <end position="132"/>
    </location>
</feature>
<feature type="transmembrane region" description="Helical" evidence="1">
    <location>
        <begin position="167"/>
        <end position="186"/>
    </location>
</feature>
<dbReference type="AlphaFoldDB" id="A0A1I2TP15"/>
<feature type="transmembrane region" description="Helical" evidence="1">
    <location>
        <begin position="138"/>
        <end position="160"/>
    </location>
</feature>
<gene>
    <name evidence="2" type="ORF">SAMN05660282_01505</name>
</gene>
<keyword evidence="3" id="KW-1185">Reference proteome</keyword>